<organism evidence="3 4">
    <name type="scientific">Varibaculum cambriense</name>
    <dbReference type="NCBI Taxonomy" id="184870"/>
    <lineage>
        <taxon>Bacteria</taxon>
        <taxon>Bacillati</taxon>
        <taxon>Actinomycetota</taxon>
        <taxon>Actinomycetes</taxon>
        <taxon>Actinomycetales</taxon>
        <taxon>Actinomycetaceae</taxon>
        <taxon>Varibaculum</taxon>
    </lineage>
</organism>
<evidence type="ECO:0000256" key="2">
    <source>
        <dbReference type="SAM" id="Phobius"/>
    </source>
</evidence>
<evidence type="ECO:0000313" key="3">
    <source>
        <dbReference type="EMBL" id="KXB81276.1"/>
    </source>
</evidence>
<keyword evidence="2" id="KW-0472">Membrane</keyword>
<accession>A0AB34X0A7</accession>
<protein>
    <submittedName>
        <fullName evidence="3">Uncharacterized protein</fullName>
    </submittedName>
</protein>
<evidence type="ECO:0000313" key="4">
    <source>
        <dbReference type="Proteomes" id="UP000070572"/>
    </source>
</evidence>
<comment type="caution">
    <text evidence="3">The sequence shown here is derived from an EMBL/GenBank/DDBJ whole genome shotgun (WGS) entry which is preliminary data.</text>
</comment>
<feature type="compositionally biased region" description="Basic and acidic residues" evidence="1">
    <location>
        <begin position="315"/>
        <end position="324"/>
    </location>
</feature>
<keyword evidence="2" id="KW-0812">Transmembrane</keyword>
<evidence type="ECO:0000256" key="1">
    <source>
        <dbReference type="SAM" id="MobiDB-lite"/>
    </source>
</evidence>
<gene>
    <name evidence="3" type="ORF">HMPREF1862_00548</name>
</gene>
<feature type="region of interest" description="Disordered" evidence="1">
    <location>
        <begin position="305"/>
        <end position="324"/>
    </location>
</feature>
<dbReference type="EMBL" id="LSDN01000011">
    <property type="protein sequence ID" value="KXB81276.1"/>
    <property type="molecule type" value="Genomic_DNA"/>
</dbReference>
<dbReference type="Proteomes" id="UP000070572">
    <property type="component" value="Unassembled WGS sequence"/>
</dbReference>
<name>A0AB34X0A7_9ACTO</name>
<dbReference type="AlphaFoldDB" id="A0AB34X0A7"/>
<sequence length="349" mass="37823">MYQPPNIRKAFFLRKYVQIAAYGFLPLLLVVVTLLAGLPAEIAKVTSKPEQEVSLTAEVQGRSVAISKVQKWLNSDVPPLPGARFISWDRYELIKPLTGGSTKREREDIASQKNYLHFMTIADPAGNLYTATVPVIGSSGSVKANGEPSLTPQRPMGGSAALKTWPGMTPINAPQGLEAAVKAWAVAFTSGDPGALKQVTGDGKAGRVYIPLAKVQTLKKVDMGEVAPARGYSSRDKDGNRVIPSRVIVRVSLAVIWEGMDTTRSVNLPTFEMDLLADRANTASPVIVAWGGAGTGPILTKYQNGEEGIDDTEATPDKIEEEKKPKYYDQLGKEINEKGERVETIDEEE</sequence>
<feature type="transmembrane region" description="Helical" evidence="2">
    <location>
        <begin position="21"/>
        <end position="40"/>
    </location>
</feature>
<keyword evidence="2" id="KW-1133">Transmembrane helix</keyword>
<reference evidence="3 4" key="1">
    <citation type="submission" date="2016-01" db="EMBL/GenBank/DDBJ databases">
        <authorList>
            <person name="Mitreva M."/>
            <person name="Pepin K.H."/>
            <person name="Mihindukulasuriya K.A."/>
            <person name="Fulton R."/>
            <person name="Fronick C."/>
            <person name="O'Laughlin M."/>
            <person name="Miner T."/>
            <person name="Herter B."/>
            <person name="Rosa B.A."/>
            <person name="Cordes M."/>
            <person name="Tomlinson C."/>
            <person name="Wollam A."/>
            <person name="Palsikar V.B."/>
            <person name="Mardis E.R."/>
            <person name="Wilson R.K."/>
        </authorList>
    </citation>
    <scope>NUCLEOTIDE SEQUENCE [LARGE SCALE GENOMIC DNA]</scope>
    <source>
        <strain evidence="3 4">DNF00696</strain>
    </source>
</reference>
<proteinExistence type="predicted"/>